<dbReference type="AlphaFoldDB" id="A0A9D1HXT7"/>
<evidence type="ECO:0000313" key="3">
    <source>
        <dbReference type="Proteomes" id="UP000824087"/>
    </source>
</evidence>
<evidence type="ECO:0000313" key="2">
    <source>
        <dbReference type="EMBL" id="HIU23235.1"/>
    </source>
</evidence>
<dbReference type="Proteomes" id="UP000824087">
    <property type="component" value="Unassembled WGS sequence"/>
</dbReference>
<proteinExistence type="predicted"/>
<evidence type="ECO:0000256" key="1">
    <source>
        <dbReference type="SAM" id="SignalP"/>
    </source>
</evidence>
<sequence length="137" mass="14990">MKKKIGIILVACLAMFATGCGCDKKEEKVEKKEDEVKVNTSEDIVKDQVVEGLKLTNTSLSSQNGMATLVTEVSNNTGKDEYLLSFNIYIKDKDGNVIAENFGYVGEVIPNGTSRTITSSWDQELIGATAVEYSINR</sequence>
<feature type="signal peptide" evidence="1">
    <location>
        <begin position="1"/>
        <end position="19"/>
    </location>
</feature>
<comment type="caution">
    <text evidence="2">The sequence shown here is derived from an EMBL/GenBank/DDBJ whole genome shotgun (WGS) entry which is preliminary data.</text>
</comment>
<dbReference type="EMBL" id="DVML01000039">
    <property type="protein sequence ID" value="HIU23235.1"/>
    <property type="molecule type" value="Genomic_DNA"/>
</dbReference>
<organism evidence="2 3">
    <name type="scientific">Candidatus Fimihabitans intestinipullorum</name>
    <dbReference type="NCBI Taxonomy" id="2840820"/>
    <lineage>
        <taxon>Bacteria</taxon>
        <taxon>Bacillati</taxon>
        <taxon>Mycoplasmatota</taxon>
        <taxon>Mycoplasmatota incertae sedis</taxon>
        <taxon>Candidatus Fimihabitans</taxon>
    </lineage>
</organism>
<reference evidence="2" key="2">
    <citation type="journal article" date="2021" name="PeerJ">
        <title>Extensive microbial diversity within the chicken gut microbiome revealed by metagenomics and culture.</title>
        <authorList>
            <person name="Gilroy R."/>
            <person name="Ravi A."/>
            <person name="Getino M."/>
            <person name="Pursley I."/>
            <person name="Horton D.L."/>
            <person name="Alikhan N.F."/>
            <person name="Baker D."/>
            <person name="Gharbi K."/>
            <person name="Hall N."/>
            <person name="Watson M."/>
            <person name="Adriaenssens E.M."/>
            <person name="Foster-Nyarko E."/>
            <person name="Jarju S."/>
            <person name="Secka A."/>
            <person name="Antonio M."/>
            <person name="Oren A."/>
            <person name="Chaudhuri R.R."/>
            <person name="La Ragione R."/>
            <person name="Hildebrand F."/>
            <person name="Pallen M.J."/>
        </authorList>
    </citation>
    <scope>NUCLEOTIDE SEQUENCE</scope>
    <source>
        <strain evidence="2">CHK197-8231</strain>
    </source>
</reference>
<feature type="chain" id="PRO_5039194038" evidence="1">
    <location>
        <begin position="20"/>
        <end position="137"/>
    </location>
</feature>
<name>A0A9D1HXT7_9BACT</name>
<dbReference type="PROSITE" id="PS51257">
    <property type="entry name" value="PROKAR_LIPOPROTEIN"/>
    <property type="match status" value="1"/>
</dbReference>
<reference evidence="2" key="1">
    <citation type="submission" date="2020-10" db="EMBL/GenBank/DDBJ databases">
        <authorList>
            <person name="Gilroy R."/>
        </authorList>
    </citation>
    <scope>NUCLEOTIDE SEQUENCE</scope>
    <source>
        <strain evidence="2">CHK197-8231</strain>
    </source>
</reference>
<gene>
    <name evidence="2" type="ORF">IAD49_06605</name>
</gene>
<keyword evidence="1" id="KW-0732">Signal</keyword>
<protein>
    <submittedName>
        <fullName evidence="2">Uncharacterized protein</fullName>
    </submittedName>
</protein>
<accession>A0A9D1HXT7</accession>